<dbReference type="EMBL" id="ML145188">
    <property type="protein sequence ID" value="TBU54468.1"/>
    <property type="molecule type" value="Genomic_DNA"/>
</dbReference>
<dbReference type="Proteomes" id="UP000292082">
    <property type="component" value="Unassembled WGS sequence"/>
</dbReference>
<reference evidence="2 3" key="1">
    <citation type="submission" date="2019-01" db="EMBL/GenBank/DDBJ databases">
        <title>Draft genome sequences of three monokaryotic isolates of the white-rot basidiomycete fungus Dichomitus squalens.</title>
        <authorList>
            <consortium name="DOE Joint Genome Institute"/>
            <person name="Lopez S.C."/>
            <person name="Andreopoulos B."/>
            <person name="Pangilinan J."/>
            <person name="Lipzen A."/>
            <person name="Riley R."/>
            <person name="Ahrendt S."/>
            <person name="Ng V."/>
            <person name="Barry K."/>
            <person name="Daum C."/>
            <person name="Grigoriev I.V."/>
            <person name="Hilden K.S."/>
            <person name="Makela M.R."/>
            <person name="de Vries R.P."/>
        </authorList>
    </citation>
    <scope>NUCLEOTIDE SEQUENCE [LARGE SCALE GENOMIC DNA]</scope>
    <source>
        <strain evidence="2 3">CBS 464.89</strain>
    </source>
</reference>
<evidence type="ECO:0000313" key="3">
    <source>
        <dbReference type="Proteomes" id="UP000292082"/>
    </source>
</evidence>
<accession>A0A4V2K726</accession>
<evidence type="ECO:0000313" key="2">
    <source>
        <dbReference type="EMBL" id="TBU54468.1"/>
    </source>
</evidence>
<name>A0A4V2K726_9APHY</name>
<organism evidence="2 3">
    <name type="scientific">Dichomitus squalens</name>
    <dbReference type="NCBI Taxonomy" id="114155"/>
    <lineage>
        <taxon>Eukaryota</taxon>
        <taxon>Fungi</taxon>
        <taxon>Dikarya</taxon>
        <taxon>Basidiomycota</taxon>
        <taxon>Agaricomycotina</taxon>
        <taxon>Agaricomycetes</taxon>
        <taxon>Polyporales</taxon>
        <taxon>Polyporaceae</taxon>
        <taxon>Dichomitus</taxon>
    </lineage>
</organism>
<dbReference type="AlphaFoldDB" id="A0A4V2K726"/>
<sequence length="166" mass="18376">MCTTAIVATRSESLPAYPDAFNIVFNNPALDGLIASLLSPFKSYYKKCYTPLFESLDRKPLQRSPLVREGSPSPPPRKAAKLDMPSSNVACPEKKTTENVQTAPRPTHSMVLGSFRKALRSLWPYQPSVGDRIALLDCESLFDTEPIVLPGGVRPGQEIPDKHRCY</sequence>
<gene>
    <name evidence="2" type="ORF">BD310DRAFT_935843</name>
</gene>
<keyword evidence="3" id="KW-1185">Reference proteome</keyword>
<protein>
    <submittedName>
        <fullName evidence="2">Uncharacterized protein</fullName>
    </submittedName>
</protein>
<proteinExistence type="predicted"/>
<feature type="region of interest" description="Disordered" evidence="1">
    <location>
        <begin position="63"/>
        <end position="103"/>
    </location>
</feature>
<evidence type="ECO:0000256" key="1">
    <source>
        <dbReference type="SAM" id="MobiDB-lite"/>
    </source>
</evidence>